<dbReference type="EMBL" id="MU250550">
    <property type="protein sequence ID" value="KAG7442650.1"/>
    <property type="molecule type" value="Genomic_DNA"/>
</dbReference>
<accession>A0A9P7VLP9</accession>
<comment type="caution">
    <text evidence="1">The sequence shown here is derived from an EMBL/GenBank/DDBJ whole genome shotgun (WGS) entry which is preliminary data.</text>
</comment>
<dbReference type="AlphaFoldDB" id="A0A9P7VLP9"/>
<sequence>MKHQVPALSNECHFRVVHRTVVGHSSSYKHLPYWRVSSTLKPHAKRTRRWDLFQFRSHLEPSQAFSSVFREHISSALSRNHFTVSPACKVDCISITYLFQKVNTSASKRRQLAPRLRGFVCHNLMSFLLPVNIDSHLYTADGISKSTMD</sequence>
<evidence type="ECO:0000313" key="1">
    <source>
        <dbReference type="EMBL" id="KAG7442650.1"/>
    </source>
</evidence>
<dbReference type="GeneID" id="66103007"/>
<dbReference type="RefSeq" id="XP_043036150.1">
    <property type="nucleotide sequence ID" value="XM_043180711.1"/>
</dbReference>
<gene>
    <name evidence="1" type="ORF">BT62DRAFT_380506</name>
</gene>
<dbReference type="Proteomes" id="UP000812287">
    <property type="component" value="Unassembled WGS sequence"/>
</dbReference>
<reference evidence="1" key="1">
    <citation type="submission" date="2020-11" db="EMBL/GenBank/DDBJ databases">
        <title>Adaptations for nitrogen fixation in a non-lichenized fungal sporocarp promotes dispersal by wood-feeding termites.</title>
        <authorList>
            <consortium name="DOE Joint Genome Institute"/>
            <person name="Koch R.A."/>
            <person name="Yoon G."/>
            <person name="Arayal U."/>
            <person name="Lail K."/>
            <person name="Amirebrahimi M."/>
            <person name="Labutti K."/>
            <person name="Lipzen A."/>
            <person name="Riley R."/>
            <person name="Barry K."/>
            <person name="Henrissat B."/>
            <person name="Grigoriev I.V."/>
            <person name="Herr J.R."/>
            <person name="Aime M.C."/>
        </authorList>
    </citation>
    <scope>NUCLEOTIDE SEQUENCE</scope>
    <source>
        <strain evidence="1">MCA 3950</strain>
    </source>
</reference>
<organism evidence="1 2">
    <name type="scientific">Guyanagaster necrorhizus</name>
    <dbReference type="NCBI Taxonomy" id="856835"/>
    <lineage>
        <taxon>Eukaryota</taxon>
        <taxon>Fungi</taxon>
        <taxon>Dikarya</taxon>
        <taxon>Basidiomycota</taxon>
        <taxon>Agaricomycotina</taxon>
        <taxon>Agaricomycetes</taxon>
        <taxon>Agaricomycetidae</taxon>
        <taxon>Agaricales</taxon>
        <taxon>Marasmiineae</taxon>
        <taxon>Physalacriaceae</taxon>
        <taxon>Guyanagaster</taxon>
    </lineage>
</organism>
<evidence type="ECO:0000313" key="2">
    <source>
        <dbReference type="Proteomes" id="UP000812287"/>
    </source>
</evidence>
<protein>
    <submittedName>
        <fullName evidence="1">Uncharacterized protein</fullName>
    </submittedName>
</protein>
<name>A0A9P7VLP9_9AGAR</name>
<proteinExistence type="predicted"/>
<keyword evidence="2" id="KW-1185">Reference proteome</keyword>